<organism evidence="2">
    <name type="scientific">uncultured Woeseiaceae bacterium</name>
    <dbReference type="NCBI Taxonomy" id="1983305"/>
    <lineage>
        <taxon>Bacteria</taxon>
        <taxon>Pseudomonadati</taxon>
        <taxon>Pseudomonadota</taxon>
        <taxon>Gammaproteobacteria</taxon>
        <taxon>Woeseiales</taxon>
        <taxon>Woeseiaceae</taxon>
        <taxon>environmental samples</taxon>
    </lineage>
</organism>
<accession>A0A7D9D2T7</accession>
<sequence>MKFLQIILFATLFACTARAQIVDPQNVLIQNVYLAEGGSETEAVLLNILIRDNMLEIVSKDALPDDGSVVILDARNGYLLGNLVIGEAPSFIILNQDPRENFEILLDTSFFTIF</sequence>
<protein>
    <submittedName>
        <fullName evidence="2">Uncharacterized protein</fullName>
    </submittedName>
</protein>
<feature type="chain" id="PRO_5028408177" evidence="1">
    <location>
        <begin position="20"/>
        <end position="114"/>
    </location>
</feature>
<dbReference type="EMBL" id="LR633967">
    <property type="protein sequence ID" value="VUX56196.1"/>
    <property type="molecule type" value="Genomic_DNA"/>
</dbReference>
<name>A0A7D9D2T7_9GAMM</name>
<evidence type="ECO:0000313" key="2">
    <source>
        <dbReference type="EMBL" id="VUX56196.1"/>
    </source>
</evidence>
<reference evidence="2" key="1">
    <citation type="submission" date="2019-07" db="EMBL/GenBank/DDBJ databases">
        <authorList>
            <person name="Weber M."/>
            <person name="Kostadinov I."/>
            <person name="Kostadinov D I."/>
        </authorList>
    </citation>
    <scope>NUCLEOTIDE SEQUENCE</scope>
    <source>
        <strain evidence="2">Gfbio:sag-sample-m06:053724c1-46a9-4a36-b237-ea2bf867836b</strain>
    </source>
</reference>
<feature type="signal peptide" evidence="1">
    <location>
        <begin position="1"/>
        <end position="19"/>
    </location>
</feature>
<dbReference type="PROSITE" id="PS51257">
    <property type="entry name" value="PROKAR_LIPOPROTEIN"/>
    <property type="match status" value="1"/>
</dbReference>
<evidence type="ECO:0000256" key="1">
    <source>
        <dbReference type="SAM" id="SignalP"/>
    </source>
</evidence>
<keyword evidence="1" id="KW-0732">Signal</keyword>
<proteinExistence type="predicted"/>
<dbReference type="AlphaFoldDB" id="A0A7D9D2T7"/>
<feature type="non-terminal residue" evidence="2">
    <location>
        <position position="114"/>
    </location>
</feature>
<gene>
    <name evidence="2" type="ORF">JTBM06_V1_380010</name>
</gene>